<dbReference type="Proteomes" id="UP001595386">
    <property type="component" value="Unassembled WGS sequence"/>
</dbReference>
<name>A0ABV7B3B0_9GAMM</name>
<dbReference type="CDD" id="cd06225">
    <property type="entry name" value="HAMP"/>
    <property type="match status" value="1"/>
</dbReference>
<dbReference type="PROSITE" id="PS50883">
    <property type="entry name" value="EAL"/>
    <property type="match status" value="1"/>
</dbReference>
<evidence type="ECO:0000259" key="2">
    <source>
        <dbReference type="PROSITE" id="PS50883"/>
    </source>
</evidence>
<evidence type="ECO:0000313" key="5">
    <source>
        <dbReference type="EMBL" id="MFC2991937.1"/>
    </source>
</evidence>
<dbReference type="Gene3D" id="3.20.20.450">
    <property type="entry name" value="EAL domain"/>
    <property type="match status" value="1"/>
</dbReference>
<dbReference type="Pfam" id="PF14827">
    <property type="entry name" value="dCache_3"/>
    <property type="match status" value="1"/>
</dbReference>
<dbReference type="CDD" id="cd01949">
    <property type="entry name" value="GGDEF"/>
    <property type="match status" value="1"/>
</dbReference>
<dbReference type="PANTHER" id="PTHR33121:SF71">
    <property type="entry name" value="OXYGEN SENSOR PROTEIN DOSP"/>
    <property type="match status" value="1"/>
</dbReference>
<dbReference type="EMBL" id="JBHRSQ010000009">
    <property type="protein sequence ID" value="MFC2991937.1"/>
    <property type="molecule type" value="Genomic_DNA"/>
</dbReference>
<dbReference type="Pfam" id="PF00990">
    <property type="entry name" value="GGDEF"/>
    <property type="match status" value="1"/>
</dbReference>
<evidence type="ECO:0000259" key="3">
    <source>
        <dbReference type="PROSITE" id="PS50885"/>
    </source>
</evidence>
<dbReference type="SUPFAM" id="SSF55073">
    <property type="entry name" value="Nucleotide cyclase"/>
    <property type="match status" value="1"/>
</dbReference>
<dbReference type="NCBIfam" id="TIGR00254">
    <property type="entry name" value="GGDEF"/>
    <property type="match status" value="1"/>
</dbReference>
<feature type="domain" description="EAL" evidence="2">
    <location>
        <begin position="515"/>
        <end position="768"/>
    </location>
</feature>
<evidence type="ECO:0000259" key="4">
    <source>
        <dbReference type="PROSITE" id="PS50887"/>
    </source>
</evidence>
<dbReference type="Gene3D" id="6.10.340.10">
    <property type="match status" value="1"/>
</dbReference>
<dbReference type="Pfam" id="PF00672">
    <property type="entry name" value="HAMP"/>
    <property type="match status" value="1"/>
</dbReference>
<proteinExistence type="predicted"/>
<evidence type="ECO:0000256" key="1">
    <source>
        <dbReference type="SAM" id="SignalP"/>
    </source>
</evidence>
<dbReference type="InterPro" id="IPR000160">
    <property type="entry name" value="GGDEF_dom"/>
</dbReference>
<dbReference type="RefSeq" id="WP_379757199.1">
    <property type="nucleotide sequence ID" value="NZ_JBHRSQ010000009.1"/>
</dbReference>
<dbReference type="SMART" id="SM00267">
    <property type="entry name" value="GGDEF"/>
    <property type="match status" value="1"/>
</dbReference>
<dbReference type="SMART" id="SM00052">
    <property type="entry name" value="EAL"/>
    <property type="match status" value="1"/>
</dbReference>
<dbReference type="PROSITE" id="PS50887">
    <property type="entry name" value="GGDEF"/>
    <property type="match status" value="1"/>
</dbReference>
<dbReference type="SUPFAM" id="SSF141868">
    <property type="entry name" value="EAL domain-like"/>
    <property type="match status" value="1"/>
</dbReference>
<feature type="signal peptide" evidence="1">
    <location>
        <begin position="1"/>
        <end position="23"/>
    </location>
</feature>
<dbReference type="InterPro" id="IPR029787">
    <property type="entry name" value="Nucleotide_cyclase"/>
</dbReference>
<reference evidence="6" key="1">
    <citation type="journal article" date="2019" name="Int. J. Syst. Evol. Microbiol.">
        <title>The Global Catalogue of Microorganisms (GCM) 10K type strain sequencing project: providing services to taxonomists for standard genome sequencing and annotation.</title>
        <authorList>
            <consortium name="The Broad Institute Genomics Platform"/>
            <consortium name="The Broad Institute Genome Sequencing Center for Infectious Disease"/>
            <person name="Wu L."/>
            <person name="Ma J."/>
        </authorList>
    </citation>
    <scope>NUCLEOTIDE SEQUENCE [LARGE SCALE GENOMIC DNA]</scope>
    <source>
        <strain evidence="6">KCTC 52660</strain>
    </source>
</reference>
<dbReference type="InterPro" id="IPR050706">
    <property type="entry name" value="Cyclic-di-GMP_PDE-like"/>
</dbReference>
<feature type="domain" description="HAMP" evidence="3">
    <location>
        <begin position="293"/>
        <end position="345"/>
    </location>
</feature>
<dbReference type="SUPFAM" id="SSF158472">
    <property type="entry name" value="HAMP domain-like"/>
    <property type="match status" value="1"/>
</dbReference>
<feature type="chain" id="PRO_5046476907" evidence="1">
    <location>
        <begin position="24"/>
        <end position="776"/>
    </location>
</feature>
<dbReference type="InterPro" id="IPR001633">
    <property type="entry name" value="EAL_dom"/>
</dbReference>
<dbReference type="InterPro" id="IPR035919">
    <property type="entry name" value="EAL_sf"/>
</dbReference>
<dbReference type="InterPro" id="IPR029150">
    <property type="entry name" value="dCache_3"/>
</dbReference>
<dbReference type="InterPro" id="IPR003660">
    <property type="entry name" value="HAMP_dom"/>
</dbReference>
<keyword evidence="1" id="KW-0732">Signal</keyword>
<evidence type="ECO:0000313" key="6">
    <source>
        <dbReference type="Proteomes" id="UP001595386"/>
    </source>
</evidence>
<dbReference type="PROSITE" id="PS50885">
    <property type="entry name" value="HAMP"/>
    <property type="match status" value="1"/>
</dbReference>
<dbReference type="Gene3D" id="3.30.70.270">
    <property type="match status" value="1"/>
</dbReference>
<dbReference type="InterPro" id="IPR043128">
    <property type="entry name" value="Rev_trsase/Diguanyl_cyclase"/>
</dbReference>
<comment type="caution">
    <text evidence="5">The sequence shown here is derived from an EMBL/GenBank/DDBJ whole genome shotgun (WGS) entry which is preliminary data.</text>
</comment>
<keyword evidence="6" id="KW-1185">Reference proteome</keyword>
<dbReference type="CDD" id="cd01948">
    <property type="entry name" value="EAL"/>
    <property type="match status" value="1"/>
</dbReference>
<feature type="domain" description="GGDEF" evidence="4">
    <location>
        <begin position="377"/>
        <end position="507"/>
    </location>
</feature>
<dbReference type="SMART" id="SM00304">
    <property type="entry name" value="HAMP"/>
    <property type="match status" value="1"/>
</dbReference>
<dbReference type="PANTHER" id="PTHR33121">
    <property type="entry name" value="CYCLIC DI-GMP PHOSPHODIESTERASE PDEF"/>
    <property type="match status" value="1"/>
</dbReference>
<dbReference type="Pfam" id="PF00563">
    <property type="entry name" value="EAL"/>
    <property type="match status" value="1"/>
</dbReference>
<gene>
    <name evidence="5" type="ORF">ACFODV_07810</name>
</gene>
<organism evidence="5 6">
    <name type="scientific">Halomonas tibetensis</name>
    <dbReference type="NCBI Taxonomy" id="2259590"/>
    <lineage>
        <taxon>Bacteria</taxon>
        <taxon>Pseudomonadati</taxon>
        <taxon>Pseudomonadota</taxon>
        <taxon>Gammaproteobacteria</taxon>
        <taxon>Oceanospirillales</taxon>
        <taxon>Halomonadaceae</taxon>
        <taxon>Halomonas</taxon>
    </lineage>
</organism>
<sequence length="776" mass="84522">MSFRRRLLLVMLSVVMLAQLVTAGATLNTLQRDVQDKASHDLVVGLDVMQQLLIERGARLRHNVSILANDFGFKSAVATQDTPTLQSVLANHGDRAGADLVFLAAPDGQLLASSHHAPGIPLPYPELWEHARDSGESVQVAIEAGRPYQVVLLPVRAPGLIGWVGMGFLLGDALAGEIGDLIGLEASVFALGEAGASPFIASPLPPAQQARLGTLETALADGRYLELSAYDAQGDYLTRARLLHEGQGGRVYAIAQQSRDALMAVYTELRWQLLAIFAAALTLTALIAALSARRMARPLTTLADAARRIGRGERLATRPVADSGEVGLLADTLMVMQQDIDRREQTLLFQSRHDQLTGLGNRHSAQQDIGDLIATSRPFTLLRLSVNGFRAINDTFGYDIGDQALRTLAERLDAVPPPRMGSYRLSGDEFLLILDTPAADARTIADLHHRLAVPMDMQGSPIRLTLAIGEVRHPQHGDSAALLLRRGEIALDMARQARRPHQCYAEGLDERHLRQLTLVRDLQGAAQNGELTLVYQPQLEMRSGHLVSVEALMRWRHPELGFIPPDEFIILAERSGLIQGMTAWMLETVCAQLAAWEAEGMPLAVAVNLSAQDINDPGLPGRIADCLARQGLSSAHLRLEITESAIMQDPEHASEQLTRLRETGLRIAVDDFGTGYSSLAQLKRLPVQELKIDKSFILRLAESPDDEIIVRSTIELAHNLGLEVVAEGVETPASRVLLEALGCDLLQGYLFSRPLPPDELLTWARTRRSCPTGAAP</sequence>
<protein>
    <submittedName>
        <fullName evidence="5">EAL domain-containing protein</fullName>
    </submittedName>
</protein>
<accession>A0ABV7B3B0</accession>